<accession>A0ABR5AT27</accession>
<keyword evidence="2" id="KW-1185">Reference proteome</keyword>
<evidence type="ECO:0000313" key="2">
    <source>
        <dbReference type="Proteomes" id="UP000031982"/>
    </source>
</evidence>
<dbReference type="Proteomes" id="UP000031982">
    <property type="component" value="Unassembled WGS sequence"/>
</dbReference>
<name>A0ABR5AT27_BACBA</name>
<gene>
    <name evidence="1" type="ORF">SD77_0891</name>
</gene>
<proteinExistence type="predicted"/>
<sequence length="42" mass="4967">MNSFFHLLDGLSLQNHCFLTKNRLLPETEDGFFVIQLSMFVY</sequence>
<evidence type="ECO:0008006" key="3">
    <source>
        <dbReference type="Google" id="ProtNLM"/>
    </source>
</evidence>
<comment type="caution">
    <text evidence="1">The sequence shown here is derived from an EMBL/GenBank/DDBJ whole genome shotgun (WGS) entry which is preliminary data.</text>
</comment>
<organism evidence="1 2">
    <name type="scientific">Bacillus badius</name>
    <dbReference type="NCBI Taxonomy" id="1455"/>
    <lineage>
        <taxon>Bacteria</taxon>
        <taxon>Bacillati</taxon>
        <taxon>Bacillota</taxon>
        <taxon>Bacilli</taxon>
        <taxon>Bacillales</taxon>
        <taxon>Bacillaceae</taxon>
        <taxon>Pseudobacillus</taxon>
    </lineage>
</organism>
<reference evidence="1 2" key="1">
    <citation type="submission" date="2015-01" db="EMBL/GenBank/DDBJ databases">
        <title>Genome Assembly of Bacillus badius MTCC 1458.</title>
        <authorList>
            <person name="Verma A."/>
            <person name="Khatri I."/>
            <person name="Mual P."/>
            <person name="Subramanian S."/>
            <person name="Krishnamurthi S."/>
        </authorList>
    </citation>
    <scope>NUCLEOTIDE SEQUENCE [LARGE SCALE GENOMIC DNA]</scope>
    <source>
        <strain evidence="1 2">MTCC 1458</strain>
    </source>
</reference>
<dbReference type="EMBL" id="JXLP01000011">
    <property type="protein sequence ID" value="KIL77912.1"/>
    <property type="molecule type" value="Genomic_DNA"/>
</dbReference>
<evidence type="ECO:0000313" key="1">
    <source>
        <dbReference type="EMBL" id="KIL77912.1"/>
    </source>
</evidence>
<protein>
    <recommendedName>
        <fullName evidence="3">Mobile element protein</fullName>
    </recommendedName>
</protein>